<dbReference type="AlphaFoldDB" id="A0A061QRU7"/>
<organism evidence="2">
    <name type="scientific">Tetraselmis sp. GSL018</name>
    <dbReference type="NCBI Taxonomy" id="582737"/>
    <lineage>
        <taxon>Eukaryota</taxon>
        <taxon>Viridiplantae</taxon>
        <taxon>Chlorophyta</taxon>
        <taxon>core chlorophytes</taxon>
        <taxon>Chlorodendrophyceae</taxon>
        <taxon>Chlorodendrales</taxon>
        <taxon>Chlorodendraceae</taxon>
        <taxon>Tetraselmis</taxon>
    </lineage>
</organism>
<sequence length="110" mass="11777">GLSPSHSRQVVQGGVRPPPSLAPPSTCLQSEGCRRSLKRQRRKKKETNAPPRFTTMTPGLMISSVQAVGTDLYMDKGDGEPCQTSSAAAEQRARSERAQGQAGRSKGGRK</sequence>
<protein>
    <submittedName>
        <fullName evidence="2">Uncharacterized protein</fullName>
    </submittedName>
</protein>
<gene>
    <name evidence="2" type="ORF">TSPGSL018_26964</name>
</gene>
<feature type="non-terminal residue" evidence="2">
    <location>
        <position position="1"/>
    </location>
</feature>
<feature type="non-terminal residue" evidence="2">
    <location>
        <position position="110"/>
    </location>
</feature>
<feature type="compositionally biased region" description="Polar residues" evidence="1">
    <location>
        <begin position="1"/>
        <end position="10"/>
    </location>
</feature>
<proteinExistence type="predicted"/>
<reference evidence="2" key="1">
    <citation type="submission" date="2014-05" db="EMBL/GenBank/DDBJ databases">
        <title>The transcriptome of the halophilic microalga Tetraselmis sp. GSL018 isolated from the Great Salt Lake, Utah.</title>
        <authorList>
            <person name="Jinkerson R.E."/>
            <person name="D'Adamo S."/>
            <person name="Posewitz M.C."/>
        </authorList>
    </citation>
    <scope>NUCLEOTIDE SEQUENCE</scope>
    <source>
        <strain evidence="2">GSL018</strain>
    </source>
</reference>
<accession>A0A061QRU7</accession>
<feature type="region of interest" description="Disordered" evidence="1">
    <location>
        <begin position="1"/>
        <end position="110"/>
    </location>
</feature>
<name>A0A061QRU7_9CHLO</name>
<feature type="compositionally biased region" description="Basic residues" evidence="1">
    <location>
        <begin position="35"/>
        <end position="45"/>
    </location>
</feature>
<evidence type="ECO:0000313" key="2">
    <source>
        <dbReference type="EMBL" id="JAC61169.1"/>
    </source>
</evidence>
<evidence type="ECO:0000256" key="1">
    <source>
        <dbReference type="SAM" id="MobiDB-lite"/>
    </source>
</evidence>
<dbReference type="EMBL" id="GBEZ01025980">
    <property type="protein sequence ID" value="JAC61169.1"/>
    <property type="molecule type" value="Transcribed_RNA"/>
</dbReference>